<organism evidence="1 2">
    <name type="scientific">Mycoplasma marinum</name>
    <dbReference type="NCBI Taxonomy" id="1937190"/>
    <lineage>
        <taxon>Bacteria</taxon>
        <taxon>Bacillati</taxon>
        <taxon>Mycoplasmatota</taxon>
        <taxon>Mollicutes</taxon>
        <taxon>Mycoplasmataceae</taxon>
        <taxon>Mycoplasma</taxon>
    </lineage>
</organism>
<proteinExistence type="predicted"/>
<dbReference type="InterPro" id="IPR011335">
    <property type="entry name" value="Restrct_endonuc-II-like"/>
</dbReference>
<evidence type="ECO:0000313" key="1">
    <source>
        <dbReference type="EMBL" id="TCG10450.1"/>
    </source>
</evidence>
<sequence length="217" mass="25799">ITKENFEYYINLLSFKTGEFNWEMIETKPIIQFKCEVIISLHIMNRSKIAAINSFTTGDSIFFKGQRLPAKEIKTKMGKEFSYHLVKKIKGILKEYGFSVQEEILQKNWIKKIPKKEYGDIDIYAKKDNIIFCIEVKYISSVINPFLFIKNKEKLINYQKKWSNRVEQINNNSTIDDPINFFITNKTIPIFIEDDSLVYQNIEQFKFFLETHFGKEQ</sequence>
<name>A0A4R0XQ50_9MOLU</name>
<keyword evidence="2" id="KW-1185">Reference proteome</keyword>
<reference evidence="1 2" key="1">
    <citation type="submission" date="2018-02" db="EMBL/GenBank/DDBJ databases">
        <title>Mycoplasma marinum and Mycoplasma todarodis sp. nov., moderately halophilic and psychrotolerant mycoplasmas isolated from cephalopods.</title>
        <authorList>
            <person name="Viver T."/>
        </authorList>
    </citation>
    <scope>NUCLEOTIDE SEQUENCE [LARGE SCALE GENOMIC DNA]</scope>
    <source>
        <strain evidence="1 2">PE</strain>
    </source>
</reference>
<dbReference type="AlphaFoldDB" id="A0A4R0XQ50"/>
<dbReference type="EMBL" id="PSZO01000045">
    <property type="protein sequence ID" value="TCG10450.1"/>
    <property type="molecule type" value="Genomic_DNA"/>
</dbReference>
<feature type="non-terminal residue" evidence="1">
    <location>
        <position position="1"/>
    </location>
</feature>
<accession>A0A4R0XQ50</accession>
<comment type="caution">
    <text evidence="1">The sequence shown here is derived from an EMBL/GenBank/DDBJ whole genome shotgun (WGS) entry which is preliminary data.</text>
</comment>
<protein>
    <submittedName>
        <fullName evidence="1">Uncharacterized protein</fullName>
    </submittedName>
</protein>
<dbReference type="SUPFAM" id="SSF52980">
    <property type="entry name" value="Restriction endonuclease-like"/>
    <property type="match status" value="1"/>
</dbReference>
<evidence type="ECO:0000313" key="2">
    <source>
        <dbReference type="Proteomes" id="UP000294192"/>
    </source>
</evidence>
<gene>
    <name evidence="1" type="ORF">C4B24_04625</name>
</gene>
<dbReference type="RefSeq" id="WP_210725199.1">
    <property type="nucleotide sequence ID" value="NZ_PSZO01000045.1"/>
</dbReference>
<dbReference type="Proteomes" id="UP000294192">
    <property type="component" value="Unassembled WGS sequence"/>
</dbReference>